<dbReference type="KEGG" id="hbs:IPV69_22005"/>
<organism evidence="2 3">
    <name type="scientific">Humisphaera borealis</name>
    <dbReference type="NCBI Taxonomy" id="2807512"/>
    <lineage>
        <taxon>Bacteria</taxon>
        <taxon>Pseudomonadati</taxon>
        <taxon>Planctomycetota</taxon>
        <taxon>Phycisphaerae</taxon>
        <taxon>Tepidisphaerales</taxon>
        <taxon>Tepidisphaeraceae</taxon>
        <taxon>Humisphaera</taxon>
    </lineage>
</organism>
<evidence type="ECO:0008006" key="4">
    <source>
        <dbReference type="Google" id="ProtNLM"/>
    </source>
</evidence>
<evidence type="ECO:0000313" key="3">
    <source>
        <dbReference type="Proteomes" id="UP000593765"/>
    </source>
</evidence>
<evidence type="ECO:0000256" key="1">
    <source>
        <dbReference type="SAM" id="SignalP"/>
    </source>
</evidence>
<reference evidence="2 3" key="1">
    <citation type="submission" date="2020-10" db="EMBL/GenBank/DDBJ databases">
        <title>Wide distribution of Phycisphaera-like planctomycetes from WD2101 soil group in peatlands and genome analysis of the first cultivated representative.</title>
        <authorList>
            <person name="Dedysh S.N."/>
            <person name="Beletsky A.V."/>
            <person name="Ivanova A."/>
            <person name="Kulichevskaya I.S."/>
            <person name="Suzina N.E."/>
            <person name="Philippov D.A."/>
            <person name="Rakitin A.L."/>
            <person name="Mardanov A.V."/>
            <person name="Ravin N.V."/>
        </authorList>
    </citation>
    <scope>NUCLEOTIDE SEQUENCE [LARGE SCALE GENOMIC DNA]</scope>
    <source>
        <strain evidence="2 3">M1803</strain>
    </source>
</reference>
<feature type="chain" id="PRO_5034151644" description="DUF4139 domain-containing protein" evidence="1">
    <location>
        <begin position="25"/>
        <end position="881"/>
    </location>
</feature>
<protein>
    <recommendedName>
        <fullName evidence="4">DUF4139 domain-containing protein</fullName>
    </recommendedName>
</protein>
<gene>
    <name evidence="2" type="ORF">IPV69_22005</name>
</gene>
<keyword evidence="3" id="KW-1185">Reference proteome</keyword>
<evidence type="ECO:0000313" key="2">
    <source>
        <dbReference type="EMBL" id="QOV88873.1"/>
    </source>
</evidence>
<proteinExistence type="predicted"/>
<dbReference type="AlphaFoldDB" id="A0A7M2WTU3"/>
<sequence>MVRTRCEAAVVLCAIVTWAGGALAQPAQPPSTQPVVTPSAPFALPALGGTTVAIPWPELAALLERAGDRAAKPPVDFVFAPATYTARPVGSAIEVIAEVQATLLRNDFALLPVAPADVAVESVTVDGQPAALVMQGKTLSAFVTGGGRKSLRVTLTRPIVSQDGSPRFDLPLADWPISNVKFSVPGSVEITASGAASAISAEAGGTTTLTATYRGGAVAAIAWKPRAAQADVAAARIYGDSETRISVRRGLVRYQTAIHLNVERGTIPALKLTLDPKAVVLSVGGKDVAGYQEAAAAAAGKPVTINFARPIGGKQDIELVYEKDVAEAGGAERFVAPAIDGARRDGGVIAIDSDGAYDVRPAPAGGAAEATLERLGVSELPQSFRTPATTLAYRYGSPAATAVALTPIKPQPAKVAVLTQTRVAVDRGVLRCQASVTYEILHAGVDTFRINLPKGAELIAVEGEGVRDTQVVDENGARIVVVGLKDVARKQYALTLTYDVAFAEKAIAVAGQAMVPPAATRPATQPAGDAVAAAATISATVVVPILSHPDASTARGYIGVEVRGGYEVTTSVTGAERIDVKELPRLLWSMARSPVLEGYRYDSGVPAMTLAIARHQDLDVLVAMADVCEASTTVTADGRSVTKLMYIVRNNLKPSMTLRLPAGAEVWSTFVDDKPVTPAKTADGRVLIPLKRSEEVEDGDDESYQFRRDRRRQGEEHRVIKEMQQKRTDDELAGDLKPYDVEVVYVMPAVKLADRGQLELSLPQSDVPVGHLAWAVFLPKQYRVVDAQGNVSEVSRFTLPFRHFGEAALARTKEVAELQKASQQLAQAHDAAKAFAEASKVAGVLPVRVEIPIAGEITRFEKLLLVDEMPKTTVGYSRKLE</sequence>
<keyword evidence="1" id="KW-0732">Signal</keyword>
<feature type="signal peptide" evidence="1">
    <location>
        <begin position="1"/>
        <end position="24"/>
    </location>
</feature>
<dbReference type="EMBL" id="CP063458">
    <property type="protein sequence ID" value="QOV88873.1"/>
    <property type="molecule type" value="Genomic_DNA"/>
</dbReference>
<dbReference type="Proteomes" id="UP000593765">
    <property type="component" value="Chromosome"/>
</dbReference>
<name>A0A7M2WTU3_9BACT</name>
<accession>A0A7M2WTU3</accession>
<dbReference type="RefSeq" id="WP_206291881.1">
    <property type="nucleotide sequence ID" value="NZ_CP063458.1"/>
</dbReference>